<organism evidence="1 2">
    <name type="scientific">Gymnopilus junonius</name>
    <name type="common">Spectacular rustgill mushroom</name>
    <name type="synonym">Gymnopilus spectabilis subsp. junonius</name>
    <dbReference type="NCBI Taxonomy" id="109634"/>
    <lineage>
        <taxon>Eukaryota</taxon>
        <taxon>Fungi</taxon>
        <taxon>Dikarya</taxon>
        <taxon>Basidiomycota</taxon>
        <taxon>Agaricomycotina</taxon>
        <taxon>Agaricomycetes</taxon>
        <taxon>Agaricomycetidae</taxon>
        <taxon>Agaricales</taxon>
        <taxon>Agaricineae</taxon>
        <taxon>Hymenogastraceae</taxon>
        <taxon>Gymnopilus</taxon>
    </lineage>
</organism>
<comment type="caution">
    <text evidence="1">The sequence shown here is derived from an EMBL/GenBank/DDBJ whole genome shotgun (WGS) entry which is preliminary data.</text>
</comment>
<accession>A0A9P5TJ89</accession>
<name>A0A9P5TJ89_GYMJU</name>
<evidence type="ECO:0000313" key="1">
    <source>
        <dbReference type="EMBL" id="KAF8887472.1"/>
    </source>
</evidence>
<dbReference type="AlphaFoldDB" id="A0A9P5TJ89"/>
<keyword evidence="2" id="KW-1185">Reference proteome</keyword>
<dbReference type="EMBL" id="JADNYJ010000090">
    <property type="protein sequence ID" value="KAF8887472.1"/>
    <property type="molecule type" value="Genomic_DNA"/>
</dbReference>
<evidence type="ECO:0000313" key="2">
    <source>
        <dbReference type="Proteomes" id="UP000724874"/>
    </source>
</evidence>
<gene>
    <name evidence="1" type="ORF">CPB84DRAFT_1749753</name>
</gene>
<protein>
    <submittedName>
        <fullName evidence="1">Uncharacterized protein</fullName>
    </submittedName>
</protein>
<dbReference type="Proteomes" id="UP000724874">
    <property type="component" value="Unassembled WGS sequence"/>
</dbReference>
<reference evidence="1" key="1">
    <citation type="submission" date="2020-11" db="EMBL/GenBank/DDBJ databases">
        <authorList>
            <consortium name="DOE Joint Genome Institute"/>
            <person name="Ahrendt S."/>
            <person name="Riley R."/>
            <person name="Andreopoulos W."/>
            <person name="LaButti K."/>
            <person name="Pangilinan J."/>
            <person name="Ruiz-duenas F.J."/>
            <person name="Barrasa J.M."/>
            <person name="Sanchez-Garcia M."/>
            <person name="Camarero S."/>
            <person name="Miyauchi S."/>
            <person name="Serrano A."/>
            <person name="Linde D."/>
            <person name="Babiker R."/>
            <person name="Drula E."/>
            <person name="Ayuso-Fernandez I."/>
            <person name="Pacheco R."/>
            <person name="Padilla G."/>
            <person name="Ferreira P."/>
            <person name="Barriuso J."/>
            <person name="Kellner H."/>
            <person name="Castanera R."/>
            <person name="Alfaro M."/>
            <person name="Ramirez L."/>
            <person name="Pisabarro A.G."/>
            <person name="Kuo A."/>
            <person name="Tritt A."/>
            <person name="Lipzen A."/>
            <person name="He G."/>
            <person name="Yan M."/>
            <person name="Ng V."/>
            <person name="Cullen D."/>
            <person name="Martin F."/>
            <person name="Rosso M.-N."/>
            <person name="Henrissat B."/>
            <person name="Hibbett D."/>
            <person name="Martinez A.T."/>
            <person name="Grigoriev I.V."/>
        </authorList>
    </citation>
    <scope>NUCLEOTIDE SEQUENCE</scope>
    <source>
        <strain evidence="1">AH 44721</strain>
    </source>
</reference>
<sequence>MKDVKCGSQQESIDPGYAGLLQKLSDKETLDNIYLQFIAASNAYGSTILKLNIEQGQDCYKHLQHLYQTGIHLRKTAVYIGVERLSDDVVEHYATKHLVETRKMLKKDLKSSLCNTNEKNYFLLEGKFSTCVYNVDKMVQDFALYSPTVQLKFNAVKDFMHQKASMKHSGWVLNCYSQLNHHTNNFIWTAHQLLIEMAPSMFWFWDAALDPHGTTVSEYAVKQGDQYITKKQIKDQSGLGQWTLVSVLPWSINKFFACS</sequence>
<proteinExistence type="predicted"/>